<dbReference type="AlphaFoldDB" id="A0AA52EE65"/>
<dbReference type="EMBL" id="CP123872">
    <property type="protein sequence ID" value="WND03075.1"/>
    <property type="molecule type" value="Genomic_DNA"/>
</dbReference>
<dbReference type="Pfam" id="PF00293">
    <property type="entry name" value="NUDIX"/>
    <property type="match status" value="1"/>
</dbReference>
<dbReference type="PROSITE" id="PS51462">
    <property type="entry name" value="NUDIX"/>
    <property type="match status" value="1"/>
</dbReference>
<dbReference type="CDD" id="cd04511">
    <property type="entry name" value="NUDIX_Hydrolase"/>
    <property type="match status" value="1"/>
</dbReference>
<dbReference type="KEGG" id="tmk:QGN29_01685"/>
<accession>A0AA52EE65</accession>
<evidence type="ECO:0000313" key="2">
    <source>
        <dbReference type="EMBL" id="WND03075.1"/>
    </source>
</evidence>
<dbReference type="RefSeq" id="WP_310798924.1">
    <property type="nucleotide sequence ID" value="NZ_CP123872.1"/>
</dbReference>
<dbReference type="Gene3D" id="3.90.79.10">
    <property type="entry name" value="Nucleoside Triphosphate Pyrophosphohydrolase"/>
    <property type="match status" value="1"/>
</dbReference>
<dbReference type="InterPro" id="IPR015797">
    <property type="entry name" value="NUDIX_hydrolase-like_dom_sf"/>
</dbReference>
<protein>
    <submittedName>
        <fullName evidence="2">NUDIX hydrolase</fullName>
        <ecNumber evidence="2">3.6.-.-</ecNumber>
    </submittedName>
</protein>
<proteinExistence type="predicted"/>
<dbReference type="Gene3D" id="2.20.70.10">
    <property type="match status" value="1"/>
</dbReference>
<sequence length="180" mass="20670">MTIIQPQLNDTFSKKVPKGDDHERLVCDTCDFIHYENPKLIVGCVATYQDKILLCKRAIQPQKGLWTLPAGFMELGENPEEGAAREAWEEAQAKVTIKDLLAVYTVKRISQVHLFYRAELSEPVFSAGIESMDVQLFRWTEIPWKFLAFPSVTWALKDYEKVMGSKHFAPFSNPEPYKDI</sequence>
<dbReference type="InterPro" id="IPR000086">
    <property type="entry name" value="NUDIX_hydrolase_dom"/>
</dbReference>
<dbReference type="InterPro" id="IPR029401">
    <property type="entry name" value="Nudix_N"/>
</dbReference>
<dbReference type="SUPFAM" id="SSF55811">
    <property type="entry name" value="Nudix"/>
    <property type="match status" value="1"/>
</dbReference>
<dbReference type="Proteomes" id="UP001268683">
    <property type="component" value="Chromosome"/>
</dbReference>
<name>A0AA52EE65_9PROT</name>
<dbReference type="GO" id="GO:0016787">
    <property type="term" value="F:hydrolase activity"/>
    <property type="evidence" value="ECO:0007669"/>
    <property type="project" value="UniProtKB-KW"/>
</dbReference>
<evidence type="ECO:0000259" key="1">
    <source>
        <dbReference type="PROSITE" id="PS51462"/>
    </source>
</evidence>
<dbReference type="Pfam" id="PF14803">
    <property type="entry name" value="Zn_ribbon_Nudix"/>
    <property type="match status" value="1"/>
</dbReference>
<dbReference type="PANTHER" id="PTHR43222">
    <property type="entry name" value="NUDIX HYDROLASE 23"/>
    <property type="match status" value="1"/>
</dbReference>
<evidence type="ECO:0000313" key="3">
    <source>
        <dbReference type="Proteomes" id="UP001268683"/>
    </source>
</evidence>
<reference evidence="2" key="1">
    <citation type="submission" date="2023-04" db="EMBL/GenBank/DDBJ databases">
        <title>Complete genome sequence of Temperatibacter marinus.</title>
        <authorList>
            <person name="Rong J.-C."/>
            <person name="Yi M.-L."/>
            <person name="Zhao Q."/>
        </authorList>
    </citation>
    <scope>NUCLEOTIDE SEQUENCE</scope>
    <source>
        <strain evidence="2">NBRC 110045</strain>
    </source>
</reference>
<keyword evidence="2" id="KW-0378">Hydrolase</keyword>
<dbReference type="EC" id="3.6.-.-" evidence="2"/>
<organism evidence="2 3">
    <name type="scientific">Temperatibacter marinus</name>
    <dbReference type="NCBI Taxonomy" id="1456591"/>
    <lineage>
        <taxon>Bacteria</taxon>
        <taxon>Pseudomonadati</taxon>
        <taxon>Pseudomonadota</taxon>
        <taxon>Alphaproteobacteria</taxon>
        <taxon>Kordiimonadales</taxon>
        <taxon>Temperatibacteraceae</taxon>
        <taxon>Temperatibacter</taxon>
    </lineage>
</organism>
<keyword evidence="3" id="KW-1185">Reference proteome</keyword>
<feature type="domain" description="Nudix hydrolase" evidence="1">
    <location>
        <begin position="37"/>
        <end position="160"/>
    </location>
</feature>
<dbReference type="PANTHER" id="PTHR43222:SF2">
    <property type="entry name" value="NUDIX HYDROLASE 23, CHLOROPLASTIC"/>
    <property type="match status" value="1"/>
</dbReference>
<gene>
    <name evidence="2" type="ORF">QGN29_01685</name>
</gene>